<evidence type="ECO:0000256" key="1">
    <source>
        <dbReference type="SAM" id="MobiDB-lite"/>
    </source>
</evidence>
<keyword evidence="2" id="KW-0472">Membrane</keyword>
<evidence type="ECO:0000313" key="4">
    <source>
        <dbReference type="Proteomes" id="UP001190700"/>
    </source>
</evidence>
<name>A0AAE0KYG2_9CHLO</name>
<reference evidence="3 4" key="1">
    <citation type="journal article" date="2015" name="Genome Biol. Evol.">
        <title>Comparative Genomics of a Bacterivorous Green Alga Reveals Evolutionary Causalities and Consequences of Phago-Mixotrophic Mode of Nutrition.</title>
        <authorList>
            <person name="Burns J.A."/>
            <person name="Paasch A."/>
            <person name="Narechania A."/>
            <person name="Kim E."/>
        </authorList>
    </citation>
    <scope>NUCLEOTIDE SEQUENCE [LARGE SCALE GENOMIC DNA]</scope>
    <source>
        <strain evidence="3 4">PLY_AMNH</strain>
    </source>
</reference>
<comment type="caution">
    <text evidence="3">The sequence shown here is derived from an EMBL/GenBank/DDBJ whole genome shotgun (WGS) entry which is preliminary data.</text>
</comment>
<gene>
    <name evidence="3" type="ORF">CYMTET_26209</name>
</gene>
<dbReference type="EMBL" id="LGRX02014153">
    <property type="protein sequence ID" value="KAK3265085.1"/>
    <property type="molecule type" value="Genomic_DNA"/>
</dbReference>
<keyword evidence="2" id="KW-1133">Transmembrane helix</keyword>
<keyword evidence="2" id="KW-0812">Transmembrane</keyword>
<sequence>MCVDRIGELEEVWSAAWGAAGARYPAKAYTLVRDPQVVRGNDCAVSETSEAIWDWDLRETSSVGGSSCHATAYACPTVKACVEPDPPESPTQIDSSRLGENIYWAIAIGVGTLVAMMALFYICPQQKRPPEEHSDADCKEEDIREDENPTFSGSILMQYLEHEREQVNMTMNPISDVDSDNSDSVEHAGRSMAVQFSVEENIPHYGSGPFARARDCGTELGDMDGHENDDDEMIYDVNW</sequence>
<dbReference type="Proteomes" id="UP001190700">
    <property type="component" value="Unassembled WGS sequence"/>
</dbReference>
<feature type="compositionally biased region" description="Basic and acidic residues" evidence="1">
    <location>
        <begin position="128"/>
        <end position="137"/>
    </location>
</feature>
<dbReference type="AlphaFoldDB" id="A0AAE0KYG2"/>
<proteinExistence type="predicted"/>
<keyword evidence="4" id="KW-1185">Reference proteome</keyword>
<organism evidence="3 4">
    <name type="scientific">Cymbomonas tetramitiformis</name>
    <dbReference type="NCBI Taxonomy" id="36881"/>
    <lineage>
        <taxon>Eukaryota</taxon>
        <taxon>Viridiplantae</taxon>
        <taxon>Chlorophyta</taxon>
        <taxon>Pyramimonadophyceae</taxon>
        <taxon>Pyramimonadales</taxon>
        <taxon>Pyramimonadaceae</taxon>
        <taxon>Cymbomonas</taxon>
    </lineage>
</organism>
<feature type="region of interest" description="Disordered" evidence="1">
    <location>
        <begin position="128"/>
        <end position="147"/>
    </location>
</feature>
<feature type="transmembrane region" description="Helical" evidence="2">
    <location>
        <begin position="102"/>
        <end position="122"/>
    </location>
</feature>
<protein>
    <submittedName>
        <fullName evidence="3">Uncharacterized protein</fullName>
    </submittedName>
</protein>
<accession>A0AAE0KYG2</accession>
<evidence type="ECO:0000313" key="3">
    <source>
        <dbReference type="EMBL" id="KAK3265085.1"/>
    </source>
</evidence>
<evidence type="ECO:0000256" key="2">
    <source>
        <dbReference type="SAM" id="Phobius"/>
    </source>
</evidence>